<proteinExistence type="predicted"/>
<accession>A0ABY6N679</accession>
<evidence type="ECO:0000313" key="2">
    <source>
        <dbReference type="Proteomes" id="UP001163739"/>
    </source>
</evidence>
<dbReference type="Proteomes" id="UP001163739">
    <property type="component" value="Chromosome"/>
</dbReference>
<dbReference type="RefSeq" id="WP_265049098.1">
    <property type="nucleotide sequence ID" value="NZ_CP100390.1"/>
</dbReference>
<organism evidence="1 2">
    <name type="scientific">Alkalimarinus alittae</name>
    <dbReference type="NCBI Taxonomy" id="2961619"/>
    <lineage>
        <taxon>Bacteria</taxon>
        <taxon>Pseudomonadati</taxon>
        <taxon>Pseudomonadota</taxon>
        <taxon>Gammaproteobacteria</taxon>
        <taxon>Alteromonadales</taxon>
        <taxon>Alteromonadaceae</taxon>
        <taxon>Alkalimarinus</taxon>
    </lineage>
</organism>
<gene>
    <name evidence="1" type="ORF">NKI27_07780</name>
</gene>
<protein>
    <recommendedName>
        <fullName evidence="3">Transposase</fullName>
    </recommendedName>
</protein>
<name>A0ABY6N679_9ALTE</name>
<evidence type="ECO:0008006" key="3">
    <source>
        <dbReference type="Google" id="ProtNLM"/>
    </source>
</evidence>
<sequence>MKAIQNWSLIYKAYYLEKRSNSSIIEEFGLPVKQALFKCFPLYIHTKIKCEYCGAPFHSAFIRRSASQTTNNFFLDIASEKVCQIDPHDRFNNYYDCRFISSSNVVMTTNEGYLVDLPRCLHCEHKPSKSCTCDGCINQTTLNRSVVAEQLLSKCKNNFRSKPDYSELNCKELFLGLYCLTYGLIDNKDEVSLKRVDPKNRQAILNSGIFILDLDSVKKSVHMLSTFEYSIDEEEILYKINGSEADSPDLVLVQLKQLSVQKLFDIQEALAVVDVWGELALQEALNLLMHYCEVFKLTYRPGEQTISSIKRSLNRYGLAQTARYIYNAVKRAHTYGLEKNFDRTRSFNLIYGNLNFWIDDERARTWNAPPFNRGEQVLTEPKSSIIFSHSFLEPHGLDFFCSPINVITIARTQTTGDKV</sequence>
<reference evidence="1" key="1">
    <citation type="submission" date="2022-06" db="EMBL/GenBank/DDBJ databases">
        <title>Alkalimarinus sp. nov., isolated from gut of a Alitta virens.</title>
        <authorList>
            <person name="Yang A.I."/>
            <person name="Shin N.-R."/>
        </authorList>
    </citation>
    <scope>NUCLEOTIDE SEQUENCE</scope>
    <source>
        <strain evidence="1">A2M4</strain>
    </source>
</reference>
<keyword evidence="2" id="KW-1185">Reference proteome</keyword>
<dbReference type="EMBL" id="CP100390">
    <property type="protein sequence ID" value="UZE97623.1"/>
    <property type="molecule type" value="Genomic_DNA"/>
</dbReference>
<evidence type="ECO:0000313" key="1">
    <source>
        <dbReference type="EMBL" id="UZE97623.1"/>
    </source>
</evidence>